<gene>
    <name evidence="2" type="ORF">POCTA_138.1.T0130411</name>
</gene>
<protein>
    <submittedName>
        <fullName evidence="2">Uncharacterized protein</fullName>
    </submittedName>
</protein>
<dbReference type="Proteomes" id="UP000683925">
    <property type="component" value="Unassembled WGS sequence"/>
</dbReference>
<comment type="caution">
    <text evidence="2">The sequence shown here is derived from an EMBL/GenBank/DDBJ whole genome shotgun (WGS) entry which is preliminary data.</text>
</comment>
<feature type="region of interest" description="Disordered" evidence="1">
    <location>
        <begin position="390"/>
        <end position="417"/>
    </location>
</feature>
<sequence length="900" mass="106721">MQQIQLQTVTQDQEAYNRNALQIIEKFKSNDNDLIDTTLEYAVKIFNSNEPPLRKLLVLRLIKDAIVIKSGKFINKYIQTRPLLTFIGNICTHKLGDSNLNRGADLFNGQDSQSSIEFLNLALQLVEFLATTFPKDSKGAPTKFKIQYDELVQMGVKFPPQSSLIFPFDPNKASQKQQNNNKERDETMKKLNESKQTIYQDIELINESLINDSDMESVNEVLVTLSESMSFIEKQFASLINQANKYDGVLREDEQAELYALQDFVEKFQKYYYYYLEKECSSDAYNQLKKRTLAHIQKIQNRDFDHPPPQQQKQPIQNQSLQFQSQIQSQFQNENEMLRRAIEESKIQQQNSLIQQRQFEEQKKQEEIKKQQEDDQRQVRLREEQIKLEQQRAEEQRKANEKRENERKEKEKSEQIRQEQLRLEEKRKEQQRLEQLKQEQNRQEAIQQQQSQMKQREIENYWNNQFQTPNPDNQLDNKINLSILQQVTPTKLGSYTIPQQQQQHAQSYLESSFQQQKSDNQQKNGVINTNYIYSTVNQQQQQKQLNKQTYANQLQQNYNNSQQFQDQNTRQQLPMNHITSNIGKRKEFYENFDGLSQSTLTQSFFPLKMDQQIPIKQYIGKFFKYENTQFELLHTYGLTESQKNRFKIATIKGRAALVNSPQLQVGIKQELQYVPLKEKNYLKLTLYIGNKTQSNFDSCKIQFEGDNRQFSMWLKPDKMVDKIDAGQQIQQEVIGIFKQYENYRLINVIFAAEWANKQISANFFLTTTLVSFMDFKDINLQIFRTKWRQKKTQILRGETFILNPKIVKTGNYLRKIFPKLCEFNSYSLFQDQQLDYFNDKQLQYISYKLCGIFELTNVNQDYMIKFIVLPNMQCTIQIIGSNEHLCKQMLSTLHWILGLE</sequence>
<name>A0A8S1SUU8_PAROT</name>
<feature type="region of interest" description="Disordered" evidence="1">
    <location>
        <begin position="434"/>
        <end position="455"/>
    </location>
</feature>
<dbReference type="OMA" id="NYWNNQF"/>
<proteinExistence type="predicted"/>
<dbReference type="EMBL" id="CAJJDP010000012">
    <property type="protein sequence ID" value="CAD8142302.1"/>
    <property type="molecule type" value="Genomic_DNA"/>
</dbReference>
<dbReference type="PROSITE" id="PS50330">
    <property type="entry name" value="UIM"/>
    <property type="match status" value="1"/>
</dbReference>
<reference evidence="2" key="1">
    <citation type="submission" date="2021-01" db="EMBL/GenBank/DDBJ databases">
        <authorList>
            <consortium name="Genoscope - CEA"/>
            <person name="William W."/>
        </authorList>
    </citation>
    <scope>NUCLEOTIDE SEQUENCE</scope>
</reference>
<accession>A0A8S1SUU8</accession>
<keyword evidence="3" id="KW-1185">Reference proteome</keyword>
<feature type="compositionally biased region" description="Low complexity" evidence="1">
    <location>
        <begin position="443"/>
        <end position="453"/>
    </location>
</feature>
<dbReference type="InterPro" id="IPR003903">
    <property type="entry name" value="UIM_dom"/>
</dbReference>
<dbReference type="OrthoDB" id="308755at2759"/>
<evidence type="ECO:0000256" key="1">
    <source>
        <dbReference type="SAM" id="MobiDB-lite"/>
    </source>
</evidence>
<organism evidence="2 3">
    <name type="scientific">Paramecium octaurelia</name>
    <dbReference type="NCBI Taxonomy" id="43137"/>
    <lineage>
        <taxon>Eukaryota</taxon>
        <taxon>Sar</taxon>
        <taxon>Alveolata</taxon>
        <taxon>Ciliophora</taxon>
        <taxon>Intramacronucleata</taxon>
        <taxon>Oligohymenophorea</taxon>
        <taxon>Peniculida</taxon>
        <taxon>Parameciidae</taxon>
        <taxon>Paramecium</taxon>
    </lineage>
</organism>
<evidence type="ECO:0000313" key="3">
    <source>
        <dbReference type="Proteomes" id="UP000683925"/>
    </source>
</evidence>
<feature type="region of interest" description="Disordered" evidence="1">
    <location>
        <begin position="169"/>
        <end position="188"/>
    </location>
</feature>
<evidence type="ECO:0000313" key="2">
    <source>
        <dbReference type="EMBL" id="CAD8142302.1"/>
    </source>
</evidence>
<dbReference type="AlphaFoldDB" id="A0A8S1SUU8"/>
<feature type="compositionally biased region" description="Low complexity" evidence="1">
    <location>
        <begin position="171"/>
        <end position="180"/>
    </location>
</feature>